<dbReference type="AlphaFoldDB" id="A0A848CE58"/>
<proteinExistence type="predicted"/>
<gene>
    <name evidence="1" type="ORF">HF855_01145</name>
</gene>
<name>A0A848CE58_9FIRM</name>
<dbReference type="EMBL" id="JABAFX010000002">
    <property type="protein sequence ID" value="NME56066.1"/>
    <property type="molecule type" value="Genomic_DNA"/>
</dbReference>
<dbReference type="Proteomes" id="UP000580130">
    <property type="component" value="Unassembled WGS sequence"/>
</dbReference>
<dbReference type="RefSeq" id="WP_168932940.1">
    <property type="nucleotide sequence ID" value="NZ_JABAFX010000002.1"/>
</dbReference>
<organism evidence="1 2">
    <name type="scientific">Dorea formicigenerans</name>
    <dbReference type="NCBI Taxonomy" id="39486"/>
    <lineage>
        <taxon>Bacteria</taxon>
        <taxon>Bacillati</taxon>
        <taxon>Bacillota</taxon>
        <taxon>Clostridia</taxon>
        <taxon>Lachnospirales</taxon>
        <taxon>Lachnospiraceae</taxon>
        <taxon>Dorea</taxon>
    </lineage>
</organism>
<sequence length="114" mass="13126">MGFSIDTAQQVLAKFADICVNDNGKWYGDLALYFAECATDFTLGYGDIDEDFYEVLGDAYHEAIVAAGQDEELYKLWKDRLESVLHDFAGFGWGMEEYICEEYYSLPWIQEDNE</sequence>
<evidence type="ECO:0000313" key="2">
    <source>
        <dbReference type="Proteomes" id="UP000580130"/>
    </source>
</evidence>
<comment type="caution">
    <text evidence="1">The sequence shown here is derived from an EMBL/GenBank/DDBJ whole genome shotgun (WGS) entry which is preliminary data.</text>
</comment>
<reference evidence="1 2" key="1">
    <citation type="submission" date="2020-04" db="EMBL/GenBank/DDBJ databases">
        <authorList>
            <person name="Hitch T.C.A."/>
            <person name="Wylensek D."/>
            <person name="Clavel T."/>
        </authorList>
    </citation>
    <scope>NUCLEOTIDE SEQUENCE [LARGE SCALE GENOMIC DNA]</scope>
    <source>
        <strain evidence="1 2">BSM-383-APC-5F</strain>
    </source>
</reference>
<evidence type="ECO:0000313" key="1">
    <source>
        <dbReference type="EMBL" id="NME56066.1"/>
    </source>
</evidence>
<accession>A0A848CE58</accession>
<protein>
    <submittedName>
        <fullName evidence="1">Uncharacterized protein</fullName>
    </submittedName>
</protein>